<evidence type="ECO:0000256" key="2">
    <source>
        <dbReference type="ARBA" id="ARBA00022475"/>
    </source>
</evidence>
<organism evidence="9 10">
    <name type="scientific">Brachybacterium muris UCD-AY4</name>
    <dbReference type="NCBI Taxonomy" id="1249481"/>
    <lineage>
        <taxon>Bacteria</taxon>
        <taxon>Bacillati</taxon>
        <taxon>Actinomycetota</taxon>
        <taxon>Actinomycetes</taxon>
        <taxon>Micrococcales</taxon>
        <taxon>Dermabacteraceae</taxon>
        <taxon>Brachybacterium</taxon>
    </lineage>
</organism>
<comment type="subcellular location">
    <subcellularLocation>
        <location evidence="1">Cell membrane</location>
        <topology evidence="1">Multi-pass membrane protein</topology>
    </subcellularLocation>
</comment>
<dbReference type="Pfam" id="PF01569">
    <property type="entry name" value="PAP2"/>
    <property type="match status" value="1"/>
</dbReference>
<evidence type="ECO:0000256" key="6">
    <source>
        <dbReference type="ARBA" id="ARBA00023136"/>
    </source>
</evidence>
<dbReference type="Gene3D" id="1.20.144.10">
    <property type="entry name" value="Phosphatidic acid phosphatase type 2/haloperoxidase"/>
    <property type="match status" value="2"/>
</dbReference>
<protein>
    <submittedName>
        <fullName evidence="9">Phosphoesterase</fullName>
    </submittedName>
</protein>
<evidence type="ECO:0000256" key="3">
    <source>
        <dbReference type="ARBA" id="ARBA00022692"/>
    </source>
</evidence>
<dbReference type="SUPFAM" id="SSF48317">
    <property type="entry name" value="Acid phosphatase/Vanadium-dependent haloperoxidase"/>
    <property type="match status" value="1"/>
</dbReference>
<dbReference type="GO" id="GO:0005886">
    <property type="term" value="C:plasma membrane"/>
    <property type="evidence" value="ECO:0007669"/>
    <property type="project" value="UniProtKB-SubCell"/>
</dbReference>
<dbReference type="CDD" id="cd03392">
    <property type="entry name" value="PAP2_like_2"/>
    <property type="match status" value="1"/>
</dbReference>
<accession>A0A022KXQ4</accession>
<keyword evidence="10" id="KW-1185">Reference proteome</keyword>
<evidence type="ECO:0000313" key="10">
    <source>
        <dbReference type="Proteomes" id="UP000019754"/>
    </source>
</evidence>
<keyword evidence="5 7" id="KW-1133">Transmembrane helix</keyword>
<sequence length="260" mass="28643">MADRSASAGIAHSPEGRRTVGMLALVLLAIAGLSAVAVWGAGEILEAVGERDGVALWDRPVLDWAIGQRRPGPVSALLWFTNAGGPIWQPIIMAALALFLWWRWRNPTPFVLIAMAEVGAVLISSTTKRVVDRARPPQIDAVPPFEVSPSFPSGHTMQAFAAATIIAYLLIRYLWDRPRWLQAMIGLLALAYACLMGFSRVFLGYHWLTDVLAAAMLGIAWSAVVIACHRVWLRRSRSRPRQRLEHRTARSSDPDDTMTA</sequence>
<dbReference type="InterPro" id="IPR000326">
    <property type="entry name" value="PAP2/HPO"/>
</dbReference>
<dbReference type="AlphaFoldDB" id="A0A022KXQ4"/>
<name>A0A022KXQ4_9MICO</name>
<dbReference type="SMART" id="SM00014">
    <property type="entry name" value="acidPPc"/>
    <property type="match status" value="1"/>
</dbReference>
<feature type="domain" description="Phosphatidic acid phosphatase type 2/haloperoxidase" evidence="8">
    <location>
        <begin position="110"/>
        <end position="226"/>
    </location>
</feature>
<evidence type="ECO:0000259" key="8">
    <source>
        <dbReference type="SMART" id="SM00014"/>
    </source>
</evidence>
<feature type="transmembrane region" description="Helical" evidence="7">
    <location>
        <begin position="211"/>
        <end position="233"/>
    </location>
</feature>
<feature type="transmembrane region" description="Helical" evidence="7">
    <location>
        <begin position="183"/>
        <end position="205"/>
    </location>
</feature>
<dbReference type="RefSeq" id="WP_017824125.1">
    <property type="nucleotide sequence ID" value="NZ_AORC01000021.1"/>
</dbReference>
<keyword evidence="2" id="KW-1003">Cell membrane</keyword>
<evidence type="ECO:0000313" key="9">
    <source>
        <dbReference type="EMBL" id="EYT47897.1"/>
    </source>
</evidence>
<comment type="caution">
    <text evidence="9">The sequence shown here is derived from an EMBL/GenBank/DDBJ whole genome shotgun (WGS) entry which is preliminary data.</text>
</comment>
<evidence type="ECO:0000256" key="1">
    <source>
        <dbReference type="ARBA" id="ARBA00004651"/>
    </source>
</evidence>
<dbReference type="EMBL" id="AORC01000021">
    <property type="protein sequence ID" value="EYT47897.1"/>
    <property type="molecule type" value="Genomic_DNA"/>
</dbReference>
<feature type="transmembrane region" description="Helical" evidence="7">
    <location>
        <begin position="111"/>
        <end position="131"/>
    </location>
</feature>
<dbReference type="HOGENOM" id="CLU_072573_3_0_11"/>
<dbReference type="STRING" id="1249481.D641_0113980"/>
<keyword evidence="4" id="KW-0378">Hydrolase</keyword>
<dbReference type="PANTHER" id="PTHR14969:SF62">
    <property type="entry name" value="DECAPRENYLPHOSPHORYL-5-PHOSPHORIBOSE PHOSPHATASE RV3807C-RELATED"/>
    <property type="match status" value="1"/>
</dbReference>
<feature type="transmembrane region" description="Helical" evidence="7">
    <location>
        <begin position="20"/>
        <end position="41"/>
    </location>
</feature>
<reference evidence="9 10" key="1">
    <citation type="journal article" date="2013" name="Genome Announc.">
        <title>Draft genome sequence of an Actinobacterium, Brachybacterium muris strain UCD-AY4.</title>
        <authorList>
            <person name="Lo J.R."/>
            <person name="Lang J.M."/>
            <person name="Darling A.E."/>
            <person name="Eisen J.A."/>
            <person name="Coil D.A."/>
        </authorList>
    </citation>
    <scope>NUCLEOTIDE SEQUENCE [LARGE SCALE GENOMIC DNA]</scope>
    <source>
        <strain evidence="9 10">UCD-AY4</strain>
    </source>
</reference>
<proteinExistence type="predicted"/>
<evidence type="ECO:0000256" key="4">
    <source>
        <dbReference type="ARBA" id="ARBA00022801"/>
    </source>
</evidence>
<dbReference type="InterPro" id="IPR036938">
    <property type="entry name" value="PAP2/HPO_sf"/>
</dbReference>
<gene>
    <name evidence="9" type="ORF">D641_0113980</name>
</gene>
<keyword evidence="6 7" id="KW-0472">Membrane</keyword>
<dbReference type="GO" id="GO:0016787">
    <property type="term" value="F:hydrolase activity"/>
    <property type="evidence" value="ECO:0007669"/>
    <property type="project" value="UniProtKB-KW"/>
</dbReference>
<evidence type="ECO:0000256" key="5">
    <source>
        <dbReference type="ARBA" id="ARBA00022989"/>
    </source>
</evidence>
<keyword evidence="3 7" id="KW-0812">Transmembrane</keyword>
<feature type="transmembrane region" description="Helical" evidence="7">
    <location>
        <begin position="87"/>
        <end position="104"/>
    </location>
</feature>
<evidence type="ECO:0000256" key="7">
    <source>
        <dbReference type="SAM" id="Phobius"/>
    </source>
</evidence>
<feature type="transmembrane region" description="Helical" evidence="7">
    <location>
        <begin position="151"/>
        <end position="171"/>
    </location>
</feature>
<dbReference type="Proteomes" id="UP000019754">
    <property type="component" value="Unassembled WGS sequence"/>
</dbReference>
<dbReference type="PANTHER" id="PTHR14969">
    <property type="entry name" value="SPHINGOSINE-1-PHOSPHATE PHOSPHOHYDROLASE"/>
    <property type="match status" value="1"/>
</dbReference>